<protein>
    <recommendedName>
        <fullName evidence="3">D-isomer specific 2-hydroxyacid dehydrogenase NAD-binding domain-containing protein</fullName>
    </recommendedName>
</protein>
<dbReference type="GO" id="GO:0016618">
    <property type="term" value="F:hydroxypyruvate reductase [NAD(P)H] activity"/>
    <property type="evidence" value="ECO:0007669"/>
    <property type="project" value="TreeGrafter"/>
</dbReference>
<dbReference type="PANTHER" id="PTHR10996">
    <property type="entry name" value="2-HYDROXYACID DEHYDROGENASE-RELATED"/>
    <property type="match status" value="1"/>
</dbReference>
<dbReference type="GO" id="GO:0030267">
    <property type="term" value="F:glyoxylate reductase (NADPH) activity"/>
    <property type="evidence" value="ECO:0007669"/>
    <property type="project" value="TreeGrafter"/>
</dbReference>
<dbReference type="InterPro" id="IPR036291">
    <property type="entry name" value="NAD(P)-bd_dom_sf"/>
</dbReference>
<dbReference type="Pfam" id="PF02826">
    <property type="entry name" value="2-Hacid_dh_C"/>
    <property type="match status" value="1"/>
</dbReference>
<dbReference type="SUPFAM" id="SSF51735">
    <property type="entry name" value="NAD(P)-binding Rossmann-fold domains"/>
    <property type="match status" value="1"/>
</dbReference>
<keyword evidence="2" id="KW-0472">Membrane</keyword>
<dbReference type="EMBL" id="GGEC01018324">
    <property type="protein sequence ID" value="MBW98807.1"/>
    <property type="molecule type" value="Transcribed_RNA"/>
</dbReference>
<accession>A0A2P2JZB6</accession>
<dbReference type="InterPro" id="IPR006140">
    <property type="entry name" value="D-isomer_DH_NAD-bd"/>
</dbReference>
<keyword evidence="2" id="KW-0812">Transmembrane</keyword>
<keyword evidence="2" id="KW-1133">Transmembrane helix</keyword>
<evidence type="ECO:0000313" key="4">
    <source>
        <dbReference type="EMBL" id="MBW98807.1"/>
    </source>
</evidence>
<dbReference type="InterPro" id="IPR050223">
    <property type="entry name" value="D-isomer_2-hydroxyacid_DH"/>
</dbReference>
<evidence type="ECO:0000256" key="2">
    <source>
        <dbReference type="SAM" id="Phobius"/>
    </source>
</evidence>
<dbReference type="Gene3D" id="3.40.50.720">
    <property type="entry name" value="NAD(P)-binding Rossmann-like Domain"/>
    <property type="match status" value="1"/>
</dbReference>
<organism evidence="4">
    <name type="scientific">Rhizophora mucronata</name>
    <name type="common">Asiatic mangrove</name>
    <dbReference type="NCBI Taxonomy" id="61149"/>
    <lineage>
        <taxon>Eukaryota</taxon>
        <taxon>Viridiplantae</taxon>
        <taxon>Streptophyta</taxon>
        <taxon>Embryophyta</taxon>
        <taxon>Tracheophyta</taxon>
        <taxon>Spermatophyta</taxon>
        <taxon>Magnoliopsida</taxon>
        <taxon>eudicotyledons</taxon>
        <taxon>Gunneridae</taxon>
        <taxon>Pentapetalae</taxon>
        <taxon>rosids</taxon>
        <taxon>fabids</taxon>
        <taxon>Malpighiales</taxon>
        <taxon>Rhizophoraceae</taxon>
        <taxon>Rhizophora</taxon>
    </lineage>
</organism>
<sequence length="185" mass="20874">MSLTPDWKQNILTFLTLLPFFFAFSQMAIVIHLISVLQLSDKSVGILGLGRIGTAIARRAEAFCCSISYHSRSQKPFANYKYHLDIIGLAKNCHILIVACSLMEETCHIIDHTVIDALGPKGVLINIVRVFMLINPSSYLHGWKAGLLVQGLMYMKMSLRCPKNYFSLTMLSYCLMWEVKLDPSL</sequence>
<dbReference type="PANTHER" id="PTHR10996:SF235">
    <property type="entry name" value="GLYOXYLATE_HYDROXYPYRUVATE REDUCTASE A HPR2-LIKE"/>
    <property type="match status" value="1"/>
</dbReference>
<reference evidence="4" key="1">
    <citation type="submission" date="2018-02" db="EMBL/GenBank/DDBJ databases">
        <title>Rhizophora mucronata_Transcriptome.</title>
        <authorList>
            <person name="Meera S.P."/>
            <person name="Sreeshan A."/>
            <person name="Augustine A."/>
        </authorList>
    </citation>
    <scope>NUCLEOTIDE SEQUENCE</scope>
    <source>
        <tissue evidence="4">Leaf</tissue>
    </source>
</reference>
<dbReference type="GO" id="GO:0005829">
    <property type="term" value="C:cytosol"/>
    <property type="evidence" value="ECO:0007669"/>
    <property type="project" value="TreeGrafter"/>
</dbReference>
<dbReference type="InterPro" id="IPR029752">
    <property type="entry name" value="D-isomer_DH_CS1"/>
</dbReference>
<feature type="domain" description="D-isomer specific 2-hydroxyacid dehydrogenase NAD-binding" evidence="3">
    <location>
        <begin position="36"/>
        <end position="129"/>
    </location>
</feature>
<evidence type="ECO:0000256" key="1">
    <source>
        <dbReference type="ARBA" id="ARBA00023002"/>
    </source>
</evidence>
<feature type="transmembrane region" description="Helical" evidence="2">
    <location>
        <begin position="12"/>
        <end position="34"/>
    </location>
</feature>
<dbReference type="AlphaFoldDB" id="A0A2P2JZB6"/>
<dbReference type="GO" id="GO:0051287">
    <property type="term" value="F:NAD binding"/>
    <property type="evidence" value="ECO:0007669"/>
    <property type="project" value="InterPro"/>
</dbReference>
<evidence type="ECO:0000259" key="3">
    <source>
        <dbReference type="Pfam" id="PF02826"/>
    </source>
</evidence>
<keyword evidence="1" id="KW-0560">Oxidoreductase</keyword>
<dbReference type="PROSITE" id="PS00065">
    <property type="entry name" value="D_2_HYDROXYACID_DH_1"/>
    <property type="match status" value="1"/>
</dbReference>
<proteinExistence type="predicted"/>
<name>A0A2P2JZB6_RHIMU</name>